<organism evidence="3 4">
    <name type="scientific">Zea mays</name>
    <name type="common">Maize</name>
    <dbReference type="NCBI Taxonomy" id="4577"/>
    <lineage>
        <taxon>Eukaryota</taxon>
        <taxon>Viridiplantae</taxon>
        <taxon>Streptophyta</taxon>
        <taxon>Embryophyta</taxon>
        <taxon>Tracheophyta</taxon>
        <taxon>Spermatophyta</taxon>
        <taxon>Magnoliopsida</taxon>
        <taxon>Liliopsida</taxon>
        <taxon>Poales</taxon>
        <taxon>Poaceae</taxon>
        <taxon>PACMAD clade</taxon>
        <taxon>Panicoideae</taxon>
        <taxon>Andropogonodae</taxon>
        <taxon>Andropogoneae</taxon>
        <taxon>Tripsacinae</taxon>
        <taxon>Zea</taxon>
    </lineage>
</organism>
<name>A0A804MU82_MAIZE</name>
<reference evidence="4" key="1">
    <citation type="submission" date="2015-12" db="EMBL/GenBank/DDBJ databases">
        <title>Update maize B73 reference genome by single molecule sequencing technologies.</title>
        <authorList>
            <consortium name="Maize Genome Sequencing Project"/>
            <person name="Ware D."/>
        </authorList>
    </citation>
    <scope>NUCLEOTIDE SEQUENCE [LARGE SCALE GENOMIC DNA]</scope>
    <source>
        <strain evidence="4">cv. B73</strain>
    </source>
</reference>
<dbReference type="SUPFAM" id="SSF54189">
    <property type="entry name" value="Ribosomal proteins S24e, L23 and L15e"/>
    <property type="match status" value="1"/>
</dbReference>
<dbReference type="PANTHER" id="PTHR10496">
    <property type="entry name" value="40S RIBOSOMAL PROTEIN S24"/>
    <property type="match status" value="1"/>
</dbReference>
<evidence type="ECO:0000256" key="1">
    <source>
        <dbReference type="ARBA" id="ARBA00022980"/>
    </source>
</evidence>
<keyword evidence="2" id="KW-0687">Ribonucleoprotein</keyword>
<dbReference type="AlphaFoldDB" id="A0A804MU82"/>
<dbReference type="EnsemblPlants" id="Zm00001eb111770_T001">
    <property type="protein sequence ID" value="Zm00001eb111770_P001"/>
    <property type="gene ID" value="Zm00001eb111770"/>
</dbReference>
<dbReference type="InterPro" id="IPR012678">
    <property type="entry name" value="Ribosomal_uL23/eL15/eS24_sf"/>
</dbReference>
<reference evidence="3" key="3">
    <citation type="submission" date="2021-05" db="UniProtKB">
        <authorList>
            <consortium name="EnsemblPlants"/>
        </authorList>
    </citation>
    <scope>IDENTIFICATION</scope>
    <source>
        <strain evidence="3">cv. B73</strain>
    </source>
</reference>
<dbReference type="GO" id="GO:0005840">
    <property type="term" value="C:ribosome"/>
    <property type="evidence" value="ECO:0007669"/>
    <property type="project" value="UniProtKB-KW"/>
</dbReference>
<dbReference type="InParanoid" id="A0A804MU82"/>
<keyword evidence="1" id="KW-0689">Ribosomal protein</keyword>
<dbReference type="Proteomes" id="UP000007305">
    <property type="component" value="Chromosome 2"/>
</dbReference>
<dbReference type="GO" id="GO:0003735">
    <property type="term" value="F:structural constituent of ribosome"/>
    <property type="evidence" value="ECO:0007669"/>
    <property type="project" value="InterPro"/>
</dbReference>
<sequence>MARQRMVLEVIHLDHANVSKMELKERLAKMYKVKDRNTIFVFKFRAGSTGSGLIYDNLDSKKFEPKYCLIWVCCRLALPFVALFHIDMSAILRPAPIPSPVSTFSVRPTAKRIAVRKMGEVAPLIPATRRRTMSRKAAGAVEADRPAEDVSEEKTLKITIALNQEAEAVAIASKEEKGLQDEPKAFERRYLAATVAASALQEALISKSVIRNIRCLTQLFAKDITLDEKQELDEALQREVIVFSDSPAARDGGGLRAGSVAQGVPREGAGGDLQVTSPSLCLDPDPSYTSAASPLSLPRRRSIPYLRDATPLFPLRSFQAASAWIADRRDQERKAFARIFQPYGKSDKSNEENN</sequence>
<accession>A0A804MU82</accession>
<dbReference type="Gene3D" id="3.30.70.3370">
    <property type="match status" value="1"/>
</dbReference>
<dbReference type="GO" id="GO:1990904">
    <property type="term" value="C:ribonucleoprotein complex"/>
    <property type="evidence" value="ECO:0007669"/>
    <property type="project" value="UniProtKB-KW"/>
</dbReference>
<dbReference type="GO" id="GO:0006412">
    <property type="term" value="P:translation"/>
    <property type="evidence" value="ECO:0007669"/>
    <property type="project" value="InterPro"/>
</dbReference>
<dbReference type="Pfam" id="PF01282">
    <property type="entry name" value="Ribosomal_S24e"/>
    <property type="match status" value="1"/>
</dbReference>
<protein>
    <recommendedName>
        <fullName evidence="5">40S ribosomal protein S24</fullName>
    </recommendedName>
</protein>
<evidence type="ECO:0000256" key="2">
    <source>
        <dbReference type="ARBA" id="ARBA00023274"/>
    </source>
</evidence>
<proteinExistence type="predicted"/>
<dbReference type="InterPro" id="IPR053709">
    <property type="entry name" value="eRP_eS24_sf"/>
</dbReference>
<evidence type="ECO:0000313" key="3">
    <source>
        <dbReference type="EnsemblPlants" id="Zm00001eb111770_P001"/>
    </source>
</evidence>
<dbReference type="Gramene" id="Zm00001eb111770_T001">
    <property type="protein sequence ID" value="Zm00001eb111770_P001"/>
    <property type="gene ID" value="Zm00001eb111770"/>
</dbReference>
<keyword evidence="4" id="KW-1185">Reference proteome</keyword>
<evidence type="ECO:0000313" key="4">
    <source>
        <dbReference type="Proteomes" id="UP000007305"/>
    </source>
</evidence>
<dbReference type="InterPro" id="IPR001976">
    <property type="entry name" value="Ribosomal_eS24"/>
</dbReference>
<reference evidence="3" key="2">
    <citation type="submission" date="2019-07" db="EMBL/GenBank/DDBJ databases">
        <authorList>
            <person name="Seetharam A."/>
            <person name="Woodhouse M."/>
            <person name="Cannon E."/>
        </authorList>
    </citation>
    <scope>NUCLEOTIDE SEQUENCE [LARGE SCALE GENOMIC DNA]</scope>
    <source>
        <strain evidence="3">cv. B73</strain>
    </source>
</reference>
<evidence type="ECO:0008006" key="5">
    <source>
        <dbReference type="Google" id="ProtNLM"/>
    </source>
</evidence>